<proteinExistence type="predicted"/>
<dbReference type="RefSeq" id="WP_211361306.1">
    <property type="nucleotide sequence ID" value="NZ_BAAAEW010000042.1"/>
</dbReference>
<sequence length="119" mass="13050">MVNAPASFEPALATLVGVKVLRDPAEVQAVHFALAFATQQTEVDRLSGLLAGKAEGDALLWFAYPKGTSKRYRCDFNRDTGWAVLQGAGFETVRAVAIDEDWSALRFRRLAYIKTTASK</sequence>
<organism evidence="1 2">
    <name type="scientific">Ideonella azotifigens</name>
    <dbReference type="NCBI Taxonomy" id="513160"/>
    <lineage>
        <taxon>Bacteria</taxon>
        <taxon>Pseudomonadati</taxon>
        <taxon>Pseudomonadota</taxon>
        <taxon>Betaproteobacteria</taxon>
        <taxon>Burkholderiales</taxon>
        <taxon>Sphaerotilaceae</taxon>
        <taxon>Ideonella</taxon>
    </lineage>
</organism>
<evidence type="ECO:0000313" key="1">
    <source>
        <dbReference type="EMBL" id="GAA0764296.1"/>
    </source>
</evidence>
<accession>A0ABN1KEK3</accession>
<reference evidence="1 2" key="1">
    <citation type="journal article" date="2019" name="Int. J. Syst. Evol. Microbiol.">
        <title>The Global Catalogue of Microorganisms (GCM) 10K type strain sequencing project: providing services to taxonomists for standard genome sequencing and annotation.</title>
        <authorList>
            <consortium name="The Broad Institute Genomics Platform"/>
            <consortium name="The Broad Institute Genome Sequencing Center for Infectious Disease"/>
            <person name="Wu L."/>
            <person name="Ma J."/>
        </authorList>
    </citation>
    <scope>NUCLEOTIDE SEQUENCE [LARGE SCALE GENOMIC DNA]</scope>
    <source>
        <strain evidence="1 2">JCM 15503</strain>
    </source>
</reference>
<keyword evidence="2" id="KW-1185">Reference proteome</keyword>
<protein>
    <recommendedName>
        <fullName evidence="3">DUF3052 domain-containing protein</fullName>
    </recommendedName>
</protein>
<gene>
    <name evidence="1" type="ORF">GCM10009107_50220</name>
</gene>
<name>A0ABN1KEK3_9BURK</name>
<evidence type="ECO:0000313" key="2">
    <source>
        <dbReference type="Proteomes" id="UP001500279"/>
    </source>
</evidence>
<dbReference type="Proteomes" id="UP001500279">
    <property type="component" value="Unassembled WGS sequence"/>
</dbReference>
<comment type="caution">
    <text evidence="1">The sequence shown here is derived from an EMBL/GenBank/DDBJ whole genome shotgun (WGS) entry which is preliminary data.</text>
</comment>
<evidence type="ECO:0008006" key="3">
    <source>
        <dbReference type="Google" id="ProtNLM"/>
    </source>
</evidence>
<dbReference type="EMBL" id="BAAAEW010000042">
    <property type="protein sequence ID" value="GAA0764296.1"/>
    <property type="molecule type" value="Genomic_DNA"/>
</dbReference>